<protein>
    <recommendedName>
        <fullName evidence="1">HTH iclR-type domain-containing protein</fullName>
    </recommendedName>
</protein>
<evidence type="ECO:0000313" key="3">
    <source>
        <dbReference type="Proteomes" id="UP001144323"/>
    </source>
</evidence>
<dbReference type="InterPro" id="IPR005471">
    <property type="entry name" value="Tscrpt_reg_IclR_N"/>
</dbReference>
<keyword evidence="3" id="KW-1185">Reference proteome</keyword>
<dbReference type="AlphaFoldDB" id="A0A9W6LRQ4"/>
<evidence type="ECO:0000259" key="1">
    <source>
        <dbReference type="Pfam" id="PF09339"/>
    </source>
</evidence>
<dbReference type="Gene3D" id="1.10.10.10">
    <property type="entry name" value="Winged helix-like DNA-binding domain superfamily/Winged helix DNA-binding domain"/>
    <property type="match status" value="1"/>
</dbReference>
<dbReference type="InterPro" id="IPR036390">
    <property type="entry name" value="WH_DNA-bd_sf"/>
</dbReference>
<name>A0A9W6LRQ4_9HYPH</name>
<dbReference type="SUPFAM" id="SSF46785">
    <property type="entry name" value="Winged helix' DNA-binding domain"/>
    <property type="match status" value="1"/>
</dbReference>
<dbReference type="EMBL" id="BSEC01000001">
    <property type="protein sequence ID" value="GLI92692.1"/>
    <property type="molecule type" value="Genomic_DNA"/>
</dbReference>
<reference evidence="2" key="1">
    <citation type="journal article" date="2023" name="Int. J. Syst. Evol. Microbiol.">
        <title>Methylocystis iwaonis sp. nov., a type II methane-oxidizing bacterium from surface soil of a rice paddy field in Japan, and emended description of the genus Methylocystis (ex Whittenbury et al. 1970) Bowman et al. 1993.</title>
        <authorList>
            <person name="Kaise H."/>
            <person name="Sawadogo J.B."/>
            <person name="Alam M.S."/>
            <person name="Ueno C."/>
            <person name="Dianou D."/>
            <person name="Shinjo R."/>
            <person name="Asakawa S."/>
        </authorList>
    </citation>
    <scope>NUCLEOTIDE SEQUENCE</scope>
    <source>
        <strain evidence="2">LMG27198</strain>
    </source>
</reference>
<dbReference type="GO" id="GO:0006355">
    <property type="term" value="P:regulation of DNA-templated transcription"/>
    <property type="evidence" value="ECO:0007669"/>
    <property type="project" value="InterPro"/>
</dbReference>
<comment type="caution">
    <text evidence="2">The sequence shown here is derived from an EMBL/GenBank/DDBJ whole genome shotgun (WGS) entry which is preliminary data.</text>
</comment>
<dbReference type="GO" id="GO:0003677">
    <property type="term" value="F:DNA binding"/>
    <property type="evidence" value="ECO:0007669"/>
    <property type="project" value="InterPro"/>
</dbReference>
<accession>A0A9W6LRQ4</accession>
<dbReference type="InterPro" id="IPR036388">
    <property type="entry name" value="WH-like_DNA-bd_sf"/>
</dbReference>
<dbReference type="RefSeq" id="WP_281802052.1">
    <property type="nucleotide sequence ID" value="NZ_BSEC01000001.1"/>
</dbReference>
<dbReference type="Proteomes" id="UP001144323">
    <property type="component" value="Unassembled WGS sequence"/>
</dbReference>
<evidence type="ECO:0000313" key="2">
    <source>
        <dbReference type="EMBL" id="GLI92692.1"/>
    </source>
</evidence>
<organism evidence="2 3">
    <name type="scientific">Methylocystis echinoides</name>
    <dbReference type="NCBI Taxonomy" id="29468"/>
    <lineage>
        <taxon>Bacteria</taxon>
        <taxon>Pseudomonadati</taxon>
        <taxon>Pseudomonadota</taxon>
        <taxon>Alphaproteobacteria</taxon>
        <taxon>Hyphomicrobiales</taxon>
        <taxon>Methylocystaceae</taxon>
        <taxon>Methylocystis</taxon>
    </lineage>
</organism>
<sequence>MHELTRDEYLAIQYQFVELFIEHLTDVSSAFGGDLQEMLVLAIVGQVCIRAVEKGQENAPISASRISDVTAIPRQTVRRKLQSLERRGWVRQIAGGGWELIMIDGTSLAQAGLRDLDSRGIERAVRFVRNMRALV</sequence>
<feature type="domain" description="HTH iclR-type" evidence="1">
    <location>
        <begin position="57"/>
        <end position="92"/>
    </location>
</feature>
<gene>
    <name evidence="2" type="ORF">LMG27198_16840</name>
</gene>
<dbReference type="Pfam" id="PF09339">
    <property type="entry name" value="HTH_IclR"/>
    <property type="match status" value="1"/>
</dbReference>
<proteinExistence type="predicted"/>